<name>A0A7Z0RG87_9HYPH</name>
<evidence type="ECO:0000256" key="3">
    <source>
        <dbReference type="ARBA" id="ARBA00022722"/>
    </source>
</evidence>
<feature type="domain" description="PIN" evidence="9">
    <location>
        <begin position="2"/>
        <end position="126"/>
    </location>
</feature>
<keyword evidence="4 8" id="KW-0479">Metal-binding</keyword>
<protein>
    <recommendedName>
        <fullName evidence="8">Ribonuclease VapC</fullName>
        <shortName evidence="8">RNase VapC</shortName>
        <ecNumber evidence="8">3.1.-.-</ecNumber>
    </recommendedName>
    <alternativeName>
        <fullName evidence="8">Toxin VapC</fullName>
    </alternativeName>
</protein>
<comment type="cofactor">
    <cofactor evidence="1 8">
        <name>Mg(2+)</name>
        <dbReference type="ChEBI" id="CHEBI:18420"/>
    </cofactor>
</comment>
<dbReference type="SUPFAM" id="SSF88723">
    <property type="entry name" value="PIN domain-like"/>
    <property type="match status" value="1"/>
</dbReference>
<evidence type="ECO:0000256" key="6">
    <source>
        <dbReference type="ARBA" id="ARBA00022842"/>
    </source>
</evidence>
<dbReference type="GO" id="GO:0090729">
    <property type="term" value="F:toxin activity"/>
    <property type="evidence" value="ECO:0007669"/>
    <property type="project" value="UniProtKB-KW"/>
</dbReference>
<proteinExistence type="inferred from homology"/>
<dbReference type="Proteomes" id="UP000532162">
    <property type="component" value="Unassembled WGS sequence"/>
</dbReference>
<evidence type="ECO:0000256" key="1">
    <source>
        <dbReference type="ARBA" id="ARBA00001946"/>
    </source>
</evidence>
<evidence type="ECO:0000259" key="9">
    <source>
        <dbReference type="Pfam" id="PF01850"/>
    </source>
</evidence>
<dbReference type="PANTHER" id="PTHR33653">
    <property type="entry name" value="RIBONUCLEASE VAPC2"/>
    <property type="match status" value="1"/>
</dbReference>
<keyword evidence="3 8" id="KW-0540">Nuclease</keyword>
<comment type="similarity">
    <text evidence="7 8">Belongs to the PINc/VapC protein family.</text>
</comment>
<dbReference type="InterPro" id="IPR022907">
    <property type="entry name" value="VapC_family"/>
</dbReference>
<dbReference type="InterPro" id="IPR029060">
    <property type="entry name" value="PIN-like_dom_sf"/>
</dbReference>
<dbReference type="Pfam" id="PF01850">
    <property type="entry name" value="PIN"/>
    <property type="match status" value="1"/>
</dbReference>
<dbReference type="EC" id="3.1.-.-" evidence="8"/>
<dbReference type="AlphaFoldDB" id="A0A7Z0RG87"/>
<evidence type="ECO:0000313" key="11">
    <source>
        <dbReference type="Proteomes" id="UP000532162"/>
    </source>
</evidence>
<sequence length="131" mass="14299">MIVIDTSALIAIFEKEADAATYAGAIANADRLVMSALNVYETAMVLRSRRGEAAVNQLWIYLDEAQVEIAAFDREQARLAAIAFGRFGKGIHSKAKLNLADCAAYALAKSLSLPLLFKGDDFAHTDIEPWH</sequence>
<keyword evidence="8" id="KW-0800">Toxin</keyword>
<evidence type="ECO:0000313" key="10">
    <source>
        <dbReference type="EMBL" id="NZD60936.1"/>
    </source>
</evidence>
<dbReference type="Gene3D" id="3.40.50.1010">
    <property type="entry name" value="5'-nuclease"/>
    <property type="match status" value="1"/>
</dbReference>
<gene>
    <name evidence="8" type="primary">vapC</name>
    <name evidence="10" type="ORF">HX900_07370</name>
</gene>
<dbReference type="GO" id="GO:0016787">
    <property type="term" value="F:hydrolase activity"/>
    <property type="evidence" value="ECO:0007669"/>
    <property type="project" value="UniProtKB-KW"/>
</dbReference>
<evidence type="ECO:0000256" key="2">
    <source>
        <dbReference type="ARBA" id="ARBA00022649"/>
    </source>
</evidence>
<evidence type="ECO:0000256" key="5">
    <source>
        <dbReference type="ARBA" id="ARBA00022801"/>
    </source>
</evidence>
<dbReference type="CDD" id="cd09871">
    <property type="entry name" value="PIN_MtVapC28-VapC30-like"/>
    <property type="match status" value="1"/>
</dbReference>
<dbReference type="GO" id="GO:0000287">
    <property type="term" value="F:magnesium ion binding"/>
    <property type="evidence" value="ECO:0007669"/>
    <property type="project" value="UniProtKB-UniRule"/>
</dbReference>
<evidence type="ECO:0000256" key="7">
    <source>
        <dbReference type="ARBA" id="ARBA00038093"/>
    </source>
</evidence>
<keyword evidence="2 8" id="KW-1277">Toxin-antitoxin system</keyword>
<reference evidence="10 11" key="1">
    <citation type="submission" date="2020-07" db="EMBL/GenBank/DDBJ databases">
        <authorList>
            <person name="Sun Q."/>
        </authorList>
    </citation>
    <scope>NUCLEOTIDE SEQUENCE [LARGE SCALE GENOMIC DNA]</scope>
    <source>
        <strain evidence="10 11">WYCCWR 11290</strain>
    </source>
</reference>
<dbReference type="HAMAP" id="MF_00265">
    <property type="entry name" value="VapC_Nob1"/>
    <property type="match status" value="1"/>
</dbReference>
<organism evidence="10 11">
    <name type="scientific">Rhizobium changzhiense</name>
    <dbReference type="NCBI Taxonomy" id="2692317"/>
    <lineage>
        <taxon>Bacteria</taxon>
        <taxon>Pseudomonadati</taxon>
        <taxon>Pseudomonadota</taxon>
        <taxon>Alphaproteobacteria</taxon>
        <taxon>Hyphomicrobiales</taxon>
        <taxon>Rhizobiaceae</taxon>
        <taxon>Rhizobium/Agrobacterium group</taxon>
        <taxon>Rhizobium</taxon>
    </lineage>
</organism>
<dbReference type="GO" id="GO:0004540">
    <property type="term" value="F:RNA nuclease activity"/>
    <property type="evidence" value="ECO:0007669"/>
    <property type="project" value="InterPro"/>
</dbReference>
<keyword evidence="6 8" id="KW-0460">Magnesium</keyword>
<accession>A0A7Z0RG87</accession>
<feature type="binding site" evidence="8">
    <location>
        <position position="101"/>
    </location>
    <ligand>
        <name>Mg(2+)</name>
        <dbReference type="ChEBI" id="CHEBI:18420"/>
    </ligand>
</feature>
<dbReference type="EMBL" id="JACCPJ010000001">
    <property type="protein sequence ID" value="NZD60936.1"/>
    <property type="molecule type" value="Genomic_DNA"/>
</dbReference>
<feature type="binding site" evidence="8">
    <location>
        <position position="5"/>
    </location>
    <ligand>
        <name>Mg(2+)</name>
        <dbReference type="ChEBI" id="CHEBI:18420"/>
    </ligand>
</feature>
<dbReference type="InterPro" id="IPR050556">
    <property type="entry name" value="Type_II_TA_system_RNase"/>
</dbReference>
<keyword evidence="5 8" id="KW-0378">Hydrolase</keyword>
<dbReference type="RefSeq" id="WP_171601884.1">
    <property type="nucleotide sequence ID" value="NZ_JABFCQ010000001.1"/>
</dbReference>
<dbReference type="PANTHER" id="PTHR33653:SF1">
    <property type="entry name" value="RIBONUCLEASE VAPC2"/>
    <property type="match status" value="1"/>
</dbReference>
<dbReference type="InterPro" id="IPR002716">
    <property type="entry name" value="PIN_dom"/>
</dbReference>
<evidence type="ECO:0000256" key="8">
    <source>
        <dbReference type="HAMAP-Rule" id="MF_00265"/>
    </source>
</evidence>
<evidence type="ECO:0000256" key="4">
    <source>
        <dbReference type="ARBA" id="ARBA00022723"/>
    </source>
</evidence>
<comment type="function">
    <text evidence="8">Toxic component of a toxin-antitoxin (TA) system. An RNase.</text>
</comment>
<comment type="caution">
    <text evidence="10">The sequence shown here is derived from an EMBL/GenBank/DDBJ whole genome shotgun (WGS) entry which is preliminary data.</text>
</comment>